<dbReference type="EMBL" id="JACSPZ010000004">
    <property type="protein sequence ID" value="MBD8037030.1"/>
    <property type="molecule type" value="Genomic_DNA"/>
</dbReference>
<comment type="caution">
    <text evidence="1">The sequence shown here is derived from an EMBL/GenBank/DDBJ whole genome shotgun (WGS) entry which is preliminary data.</text>
</comment>
<evidence type="ECO:0000313" key="1">
    <source>
        <dbReference type="EMBL" id="MBD8037030.1"/>
    </source>
</evidence>
<protein>
    <submittedName>
        <fullName evidence="1">Phosphonate C-P lyase system protein PhnH</fullName>
    </submittedName>
</protein>
<name>A0ABR8XYM8_9BACL</name>
<gene>
    <name evidence="1" type="primary">phnH</name>
    <name evidence="1" type="ORF">H9635_09760</name>
</gene>
<dbReference type="InterPro" id="IPR008772">
    <property type="entry name" value="Phosphonate_metab_PhnH"/>
</dbReference>
<dbReference type="InterPro" id="IPR038058">
    <property type="entry name" value="PhnH-like_sp"/>
</dbReference>
<dbReference type="RefSeq" id="WP_191700048.1">
    <property type="nucleotide sequence ID" value="NZ_JACSPZ010000004.1"/>
</dbReference>
<dbReference type="SUPFAM" id="SSF159709">
    <property type="entry name" value="PhnH-like"/>
    <property type="match status" value="1"/>
</dbReference>
<dbReference type="Proteomes" id="UP000619101">
    <property type="component" value="Unassembled WGS sequence"/>
</dbReference>
<dbReference type="Pfam" id="PF05845">
    <property type="entry name" value="PhnH"/>
    <property type="match status" value="1"/>
</dbReference>
<dbReference type="Gene3D" id="3.40.50.11310">
    <property type="entry name" value="Bacterial phosphonate metabolism protein PhnH"/>
    <property type="match status" value="1"/>
</dbReference>
<dbReference type="PIRSF" id="PIRSF020680">
    <property type="entry name" value="PhnH"/>
    <property type="match status" value="1"/>
</dbReference>
<dbReference type="GO" id="GO:0016829">
    <property type="term" value="F:lyase activity"/>
    <property type="evidence" value="ECO:0007669"/>
    <property type="project" value="UniProtKB-KW"/>
</dbReference>
<keyword evidence="2" id="KW-1185">Reference proteome</keyword>
<dbReference type="NCBIfam" id="TIGR03292">
    <property type="entry name" value="PhnH_redo"/>
    <property type="match status" value="1"/>
</dbReference>
<accession>A0ABR8XYM8</accession>
<evidence type="ECO:0000313" key="2">
    <source>
        <dbReference type="Proteomes" id="UP000619101"/>
    </source>
</evidence>
<keyword evidence="1" id="KW-0456">Lyase</keyword>
<proteinExistence type="predicted"/>
<organism evidence="1 2">
    <name type="scientific">Solibacillus faecavium</name>
    <dbReference type="NCBI Taxonomy" id="2762221"/>
    <lineage>
        <taxon>Bacteria</taxon>
        <taxon>Bacillati</taxon>
        <taxon>Bacillota</taxon>
        <taxon>Bacilli</taxon>
        <taxon>Bacillales</taxon>
        <taxon>Caryophanaceae</taxon>
        <taxon>Solibacillus</taxon>
    </lineage>
</organism>
<reference evidence="1 2" key="1">
    <citation type="submission" date="2020-08" db="EMBL/GenBank/DDBJ databases">
        <title>A Genomic Blueprint of the Chicken Gut Microbiome.</title>
        <authorList>
            <person name="Gilroy R."/>
            <person name="Ravi A."/>
            <person name="Getino M."/>
            <person name="Pursley I."/>
            <person name="Horton D.L."/>
            <person name="Alikhan N.-F."/>
            <person name="Baker D."/>
            <person name="Gharbi K."/>
            <person name="Hall N."/>
            <person name="Watson M."/>
            <person name="Adriaenssens E.M."/>
            <person name="Foster-Nyarko E."/>
            <person name="Jarju S."/>
            <person name="Secka A."/>
            <person name="Antonio M."/>
            <person name="Oren A."/>
            <person name="Chaudhuri R."/>
            <person name="La Ragione R.M."/>
            <person name="Hildebrand F."/>
            <person name="Pallen M.J."/>
        </authorList>
    </citation>
    <scope>NUCLEOTIDE SEQUENCE [LARGE SCALE GENOMIC DNA]</scope>
    <source>
        <strain evidence="1 2">A46</strain>
    </source>
</reference>
<sequence>METVHFTQQTFRSLMECFSRPGNQQRLEPSQEITGLYSATVSACLTLLDGEVSFYVANECPVIQSEIRAWTGAKLVSVDLADFIIISADCSEQQAQHALQHSKVGNLIDPQLSATILYEITDHIGNVVHLQGPGIQHTKAVQLNVPEQWLQLREMKNNEFPLGIDVLLINSNSDIIALPRTTKIQEVKQSWHT</sequence>